<dbReference type="SMART" id="SM00530">
    <property type="entry name" value="HTH_XRE"/>
    <property type="match status" value="1"/>
</dbReference>
<proteinExistence type="predicted"/>
<organism evidence="2 3">
    <name type="scientific">Fervidicella metallireducens AeB</name>
    <dbReference type="NCBI Taxonomy" id="1403537"/>
    <lineage>
        <taxon>Bacteria</taxon>
        <taxon>Bacillati</taxon>
        <taxon>Bacillota</taxon>
        <taxon>Clostridia</taxon>
        <taxon>Eubacteriales</taxon>
        <taxon>Clostridiaceae</taxon>
        <taxon>Fervidicella</taxon>
    </lineage>
</organism>
<dbReference type="InterPro" id="IPR010982">
    <property type="entry name" value="Lambda_DNA-bd_dom_sf"/>
</dbReference>
<dbReference type="CDD" id="cd00093">
    <property type="entry name" value="HTH_XRE"/>
    <property type="match status" value="1"/>
</dbReference>
<dbReference type="PROSITE" id="PS50943">
    <property type="entry name" value="HTH_CROC1"/>
    <property type="match status" value="1"/>
</dbReference>
<dbReference type="Gene3D" id="1.10.260.40">
    <property type="entry name" value="lambda repressor-like DNA-binding domains"/>
    <property type="match status" value="1"/>
</dbReference>
<accession>A0A017RTB9</accession>
<dbReference type="GO" id="GO:0003677">
    <property type="term" value="F:DNA binding"/>
    <property type="evidence" value="ECO:0007669"/>
    <property type="project" value="InterPro"/>
</dbReference>
<dbReference type="RefSeq" id="WP_035380662.1">
    <property type="nucleotide sequence ID" value="NZ_AZQP01000034.1"/>
</dbReference>
<evidence type="ECO:0000313" key="2">
    <source>
        <dbReference type="EMBL" id="EYE87912.1"/>
    </source>
</evidence>
<dbReference type="AlphaFoldDB" id="A0A017RTB9"/>
<keyword evidence="3" id="KW-1185">Reference proteome</keyword>
<comment type="caution">
    <text evidence="2">The sequence shown here is derived from an EMBL/GenBank/DDBJ whole genome shotgun (WGS) entry which is preliminary data.</text>
</comment>
<dbReference type="EMBL" id="AZQP01000034">
    <property type="protein sequence ID" value="EYE87912.1"/>
    <property type="molecule type" value="Genomic_DNA"/>
</dbReference>
<dbReference type="InterPro" id="IPR001387">
    <property type="entry name" value="Cro/C1-type_HTH"/>
</dbReference>
<evidence type="ECO:0000313" key="3">
    <source>
        <dbReference type="Proteomes" id="UP000019681"/>
    </source>
</evidence>
<reference evidence="2 3" key="1">
    <citation type="journal article" date="2014" name="Genome Announc.">
        <title>Draft Genome Sequence of Fervidicella metallireducens Strain AeBT, an Iron-Reducing Thermoanaerobe from the Great Artesian Basin.</title>
        <authorList>
            <person name="Patel B.K."/>
        </authorList>
    </citation>
    <scope>NUCLEOTIDE SEQUENCE [LARGE SCALE GENOMIC DNA]</scope>
    <source>
        <strain evidence="2 3">AeB</strain>
    </source>
</reference>
<dbReference type="Proteomes" id="UP000019681">
    <property type="component" value="Unassembled WGS sequence"/>
</dbReference>
<feature type="domain" description="HTH cro/C1-type" evidence="1">
    <location>
        <begin position="9"/>
        <end position="64"/>
    </location>
</feature>
<dbReference type="Pfam" id="PF13560">
    <property type="entry name" value="HTH_31"/>
    <property type="match status" value="1"/>
</dbReference>
<dbReference type="SUPFAM" id="SSF47413">
    <property type="entry name" value="lambda repressor-like DNA-binding domains"/>
    <property type="match status" value="1"/>
</dbReference>
<evidence type="ECO:0000259" key="1">
    <source>
        <dbReference type="PROSITE" id="PS50943"/>
    </source>
</evidence>
<protein>
    <submittedName>
        <fullName evidence="2">XRE family transcriptional regulator</fullName>
    </submittedName>
</protein>
<dbReference type="OrthoDB" id="2056359at2"/>
<name>A0A017RTB9_9CLOT</name>
<gene>
    <name evidence="2" type="ORF">Q428_10835</name>
</gene>
<dbReference type="STRING" id="1403537.Q428_10835"/>
<sequence length="126" mass="14581">MSSKFGDFIAEKRKQKDISLRKMAELLDISPAYWSDIEKGRRNPPNINKMEEIAKILGLTQEETDYMIDIASEDRDEIPMDLPDYIKESGLARTALRKARKIESEGKSDITEKAWLEFIKALDEKE</sequence>